<dbReference type="AlphaFoldDB" id="A0A9D4ETW7"/>
<evidence type="ECO:0000313" key="2">
    <source>
        <dbReference type="Proteomes" id="UP000828390"/>
    </source>
</evidence>
<dbReference type="EMBL" id="JAIWYP010000008">
    <property type="protein sequence ID" value="KAH3786460.1"/>
    <property type="molecule type" value="Genomic_DNA"/>
</dbReference>
<protein>
    <submittedName>
        <fullName evidence="1">Uncharacterized protein</fullName>
    </submittedName>
</protein>
<keyword evidence="2" id="KW-1185">Reference proteome</keyword>
<dbReference type="Proteomes" id="UP000828390">
    <property type="component" value="Unassembled WGS sequence"/>
</dbReference>
<comment type="caution">
    <text evidence="1">The sequence shown here is derived from an EMBL/GenBank/DDBJ whole genome shotgun (WGS) entry which is preliminary data.</text>
</comment>
<accession>A0A9D4ETW7</accession>
<evidence type="ECO:0000313" key="1">
    <source>
        <dbReference type="EMBL" id="KAH3786460.1"/>
    </source>
</evidence>
<sequence length="121" mass="13698">MGLVQKLYTSLCPGKGNLNAKACFRVVKTDQPRGEAPPLKVCTAPGSKEQRRKLLLNSKEIKNFNDDLKEAIVVCDLTIEQRKANKNTYKEKKKREVDGKDVEERFGEVVTFSSPNHSFQE</sequence>
<reference evidence="1" key="1">
    <citation type="journal article" date="2019" name="bioRxiv">
        <title>The Genome of the Zebra Mussel, Dreissena polymorpha: A Resource for Invasive Species Research.</title>
        <authorList>
            <person name="McCartney M.A."/>
            <person name="Auch B."/>
            <person name="Kono T."/>
            <person name="Mallez S."/>
            <person name="Zhang Y."/>
            <person name="Obille A."/>
            <person name="Becker A."/>
            <person name="Abrahante J.E."/>
            <person name="Garbe J."/>
            <person name="Badalamenti J.P."/>
            <person name="Herman A."/>
            <person name="Mangelson H."/>
            <person name="Liachko I."/>
            <person name="Sullivan S."/>
            <person name="Sone E.D."/>
            <person name="Koren S."/>
            <person name="Silverstein K.A.T."/>
            <person name="Beckman K.B."/>
            <person name="Gohl D.M."/>
        </authorList>
    </citation>
    <scope>NUCLEOTIDE SEQUENCE</scope>
    <source>
        <strain evidence="1">Duluth1</strain>
        <tissue evidence="1">Whole animal</tissue>
    </source>
</reference>
<name>A0A9D4ETW7_DREPO</name>
<organism evidence="1 2">
    <name type="scientific">Dreissena polymorpha</name>
    <name type="common">Zebra mussel</name>
    <name type="synonym">Mytilus polymorpha</name>
    <dbReference type="NCBI Taxonomy" id="45954"/>
    <lineage>
        <taxon>Eukaryota</taxon>
        <taxon>Metazoa</taxon>
        <taxon>Spiralia</taxon>
        <taxon>Lophotrochozoa</taxon>
        <taxon>Mollusca</taxon>
        <taxon>Bivalvia</taxon>
        <taxon>Autobranchia</taxon>
        <taxon>Heteroconchia</taxon>
        <taxon>Euheterodonta</taxon>
        <taxon>Imparidentia</taxon>
        <taxon>Neoheterodontei</taxon>
        <taxon>Myida</taxon>
        <taxon>Dreissenoidea</taxon>
        <taxon>Dreissenidae</taxon>
        <taxon>Dreissena</taxon>
    </lineage>
</organism>
<reference evidence="1" key="2">
    <citation type="submission" date="2020-11" db="EMBL/GenBank/DDBJ databases">
        <authorList>
            <person name="McCartney M.A."/>
            <person name="Auch B."/>
            <person name="Kono T."/>
            <person name="Mallez S."/>
            <person name="Becker A."/>
            <person name="Gohl D.M."/>
            <person name="Silverstein K.A.T."/>
            <person name="Koren S."/>
            <person name="Bechman K.B."/>
            <person name="Herman A."/>
            <person name="Abrahante J.E."/>
            <person name="Garbe J."/>
        </authorList>
    </citation>
    <scope>NUCLEOTIDE SEQUENCE</scope>
    <source>
        <strain evidence="1">Duluth1</strain>
        <tissue evidence="1">Whole animal</tissue>
    </source>
</reference>
<proteinExistence type="predicted"/>
<gene>
    <name evidence="1" type="ORF">DPMN_164567</name>
</gene>